<dbReference type="Proteomes" id="UP000034727">
    <property type="component" value="Unassembled WGS sequence"/>
</dbReference>
<name>A0A0G1N2G7_9BACT</name>
<organism evidence="1 2">
    <name type="scientific">Candidatus Jorgensenbacteria bacterium GW2011_GWA2_45_9</name>
    <dbReference type="NCBI Taxonomy" id="1618663"/>
    <lineage>
        <taxon>Bacteria</taxon>
        <taxon>Candidatus Joergenseniibacteriota</taxon>
    </lineage>
</organism>
<accession>A0A0G1N2G7</accession>
<comment type="caution">
    <text evidence="1">The sequence shown here is derived from an EMBL/GenBank/DDBJ whole genome shotgun (WGS) entry which is preliminary data.</text>
</comment>
<evidence type="ECO:0000313" key="2">
    <source>
        <dbReference type="Proteomes" id="UP000034727"/>
    </source>
</evidence>
<protein>
    <submittedName>
        <fullName evidence="1">Uncharacterized protein</fullName>
    </submittedName>
</protein>
<dbReference type="EMBL" id="LCLJ01000016">
    <property type="protein sequence ID" value="KKU14791.1"/>
    <property type="molecule type" value="Genomic_DNA"/>
</dbReference>
<sequence length="51" mass="5681">MLNPVSVSKPKPNPIPKVLLQAKKEAATQTLEGRAAYEKGPWDKGHWANRK</sequence>
<evidence type="ECO:0000313" key="1">
    <source>
        <dbReference type="EMBL" id="KKU14791.1"/>
    </source>
</evidence>
<proteinExistence type="predicted"/>
<gene>
    <name evidence="1" type="ORF">UX22_C0016G0008</name>
</gene>
<reference evidence="1 2" key="1">
    <citation type="journal article" date="2015" name="Nature">
        <title>rRNA introns, odd ribosomes, and small enigmatic genomes across a large radiation of phyla.</title>
        <authorList>
            <person name="Brown C.T."/>
            <person name="Hug L.A."/>
            <person name="Thomas B.C."/>
            <person name="Sharon I."/>
            <person name="Castelle C.J."/>
            <person name="Singh A."/>
            <person name="Wilkins M.J."/>
            <person name="Williams K.H."/>
            <person name="Banfield J.F."/>
        </authorList>
    </citation>
    <scope>NUCLEOTIDE SEQUENCE [LARGE SCALE GENOMIC DNA]</scope>
</reference>
<dbReference type="AlphaFoldDB" id="A0A0G1N2G7"/>